<evidence type="ECO:0000256" key="1">
    <source>
        <dbReference type="SAM" id="MobiDB-lite"/>
    </source>
</evidence>
<feature type="compositionally biased region" description="Polar residues" evidence="1">
    <location>
        <begin position="187"/>
        <end position="197"/>
    </location>
</feature>
<protein>
    <submittedName>
        <fullName evidence="2">Uncharacterized protein</fullName>
    </submittedName>
</protein>
<reference evidence="2" key="1">
    <citation type="submission" date="2019-07" db="EMBL/GenBank/DDBJ databases">
        <authorList>
            <person name="Palmer J.M."/>
        </authorList>
    </citation>
    <scope>NUCLEOTIDE SEQUENCE</scope>
    <source>
        <strain evidence="2">PC9</strain>
    </source>
</reference>
<proteinExistence type="predicted"/>
<feature type="compositionally biased region" description="Polar residues" evidence="1">
    <location>
        <begin position="1"/>
        <end position="29"/>
    </location>
</feature>
<feature type="compositionally biased region" description="Polar residues" evidence="1">
    <location>
        <begin position="150"/>
        <end position="159"/>
    </location>
</feature>
<gene>
    <name evidence="2" type="ORF">PC9H_009309</name>
</gene>
<name>A0A8H6ZPE9_PLEOS</name>
<dbReference type="Proteomes" id="UP000623687">
    <property type="component" value="Unassembled WGS sequence"/>
</dbReference>
<dbReference type="VEuPathDB" id="FungiDB:PC9H_009309"/>
<dbReference type="AlphaFoldDB" id="A0A8H6ZPE9"/>
<comment type="caution">
    <text evidence="2">The sequence shown here is derived from an EMBL/GenBank/DDBJ whole genome shotgun (WGS) entry which is preliminary data.</text>
</comment>
<keyword evidence="3" id="KW-1185">Reference proteome</keyword>
<feature type="region of interest" description="Disordered" evidence="1">
    <location>
        <begin position="1"/>
        <end position="61"/>
    </location>
</feature>
<feature type="compositionally biased region" description="Basic and acidic residues" evidence="1">
    <location>
        <begin position="43"/>
        <end position="60"/>
    </location>
</feature>
<sequence length="395" mass="43817">MSTSDNVNTSRFKFRLQSPTPILSTSFRKSQPKDSAPSGSNTSKDKGKGREKDRDKDKDGSLVCQATRDTIHQVLLTYCPGEDGLEAIADILAQMYELMHEKDFTVFATSTLENKMSKAERKKTKPLHLVAIMLAELKDGTDPVAPSVFVPSSISQKSSGGRKVTVEEVDEEEEEEEEEEEDEGDSSAKNETSTQSPLKPPSGRHGLGARPPVSVHMKIEGLSAPLANKPLEKPGRSSPEPLSTSPLSTVNAEVRSRHRGVDWKAVTSDHTTPIRKHRIRFVTVYCHELHKVKTLPNPGVLVPAVWTSMNGDILILYNVRSAQAIKGADPHRVWYFEDGWKNITKAWNEGLDEAHIAHPDQVGMCDYFLTKNAGKPSWIQSASQRAKIRRNTSKE</sequence>
<feature type="compositionally biased region" description="Low complexity" evidence="1">
    <location>
        <begin position="237"/>
        <end position="249"/>
    </location>
</feature>
<dbReference type="GeneID" id="59379127"/>
<dbReference type="RefSeq" id="XP_036628203.1">
    <property type="nucleotide sequence ID" value="XM_036778814.1"/>
</dbReference>
<accession>A0A8H6ZPE9</accession>
<evidence type="ECO:0000313" key="2">
    <source>
        <dbReference type="EMBL" id="KAF7424009.1"/>
    </source>
</evidence>
<dbReference type="OrthoDB" id="3081245at2759"/>
<feature type="region of interest" description="Disordered" evidence="1">
    <location>
        <begin position="226"/>
        <end position="253"/>
    </location>
</feature>
<feature type="compositionally biased region" description="Acidic residues" evidence="1">
    <location>
        <begin position="167"/>
        <end position="185"/>
    </location>
</feature>
<dbReference type="EMBL" id="JACETU010000007">
    <property type="protein sequence ID" value="KAF7424009.1"/>
    <property type="molecule type" value="Genomic_DNA"/>
</dbReference>
<feature type="region of interest" description="Disordered" evidence="1">
    <location>
        <begin position="149"/>
        <end position="211"/>
    </location>
</feature>
<evidence type="ECO:0000313" key="3">
    <source>
        <dbReference type="Proteomes" id="UP000623687"/>
    </source>
</evidence>
<organism evidence="2 3">
    <name type="scientific">Pleurotus ostreatus</name>
    <name type="common">Oyster mushroom</name>
    <name type="synonym">White-rot fungus</name>
    <dbReference type="NCBI Taxonomy" id="5322"/>
    <lineage>
        <taxon>Eukaryota</taxon>
        <taxon>Fungi</taxon>
        <taxon>Dikarya</taxon>
        <taxon>Basidiomycota</taxon>
        <taxon>Agaricomycotina</taxon>
        <taxon>Agaricomycetes</taxon>
        <taxon>Agaricomycetidae</taxon>
        <taxon>Agaricales</taxon>
        <taxon>Pleurotineae</taxon>
        <taxon>Pleurotaceae</taxon>
        <taxon>Pleurotus</taxon>
    </lineage>
</organism>